<protein>
    <submittedName>
        <fullName evidence="1">Uncharacterized protein</fullName>
    </submittedName>
</protein>
<proteinExistence type="predicted"/>
<dbReference type="AlphaFoldDB" id="A0A0E9TAB6"/>
<reference evidence="1" key="2">
    <citation type="journal article" date="2015" name="Fish Shellfish Immunol.">
        <title>Early steps in the European eel (Anguilla anguilla)-Vibrio vulnificus interaction in the gills: Role of the RtxA13 toxin.</title>
        <authorList>
            <person name="Callol A."/>
            <person name="Pajuelo D."/>
            <person name="Ebbesson L."/>
            <person name="Teles M."/>
            <person name="MacKenzie S."/>
            <person name="Amaro C."/>
        </authorList>
    </citation>
    <scope>NUCLEOTIDE SEQUENCE</scope>
</reference>
<accession>A0A0E9TAB6</accession>
<sequence>MFSRSERAHANCEIMCTNAA</sequence>
<organism evidence="1">
    <name type="scientific">Anguilla anguilla</name>
    <name type="common">European freshwater eel</name>
    <name type="synonym">Muraena anguilla</name>
    <dbReference type="NCBI Taxonomy" id="7936"/>
    <lineage>
        <taxon>Eukaryota</taxon>
        <taxon>Metazoa</taxon>
        <taxon>Chordata</taxon>
        <taxon>Craniata</taxon>
        <taxon>Vertebrata</taxon>
        <taxon>Euteleostomi</taxon>
        <taxon>Actinopterygii</taxon>
        <taxon>Neopterygii</taxon>
        <taxon>Teleostei</taxon>
        <taxon>Anguilliformes</taxon>
        <taxon>Anguillidae</taxon>
        <taxon>Anguilla</taxon>
    </lineage>
</organism>
<reference evidence="1" key="1">
    <citation type="submission" date="2014-11" db="EMBL/GenBank/DDBJ databases">
        <authorList>
            <person name="Amaro Gonzalez C."/>
        </authorList>
    </citation>
    <scope>NUCLEOTIDE SEQUENCE</scope>
</reference>
<dbReference type="EMBL" id="GBXM01058225">
    <property type="protein sequence ID" value="JAH50352.1"/>
    <property type="molecule type" value="Transcribed_RNA"/>
</dbReference>
<name>A0A0E9TAB6_ANGAN</name>
<evidence type="ECO:0000313" key="1">
    <source>
        <dbReference type="EMBL" id="JAH50352.1"/>
    </source>
</evidence>